<reference evidence="1 2" key="1">
    <citation type="submission" date="2019-10" db="EMBL/GenBank/DDBJ databases">
        <title>Actinomadura rubteroloni sp. nov. and Actinomadura macrotermitis sp. nov., isolated from the gut of fungus growing-termite Macrotermes natalensis.</title>
        <authorList>
            <person name="Benndorf R."/>
            <person name="Martin K."/>
            <person name="Kuefner M."/>
            <person name="De Beer W."/>
            <person name="Kaster A.-K."/>
            <person name="Vollmers J."/>
            <person name="Poulsen M."/>
            <person name="Beemelmanns C."/>
        </authorList>
    </citation>
    <scope>NUCLEOTIDE SEQUENCE [LARGE SCALE GENOMIC DNA]</scope>
    <source>
        <strain evidence="1 2">RB68</strain>
    </source>
</reference>
<dbReference type="RefSeq" id="WP_153536578.1">
    <property type="nucleotide sequence ID" value="NZ_WEGH01000003.1"/>
</dbReference>
<sequence length="75" mass="8782">MWWLVPAGFVAVLLLYGALADWRARRRGHRNHVDADAAARIREARRDVRVWARGSVGHSGEDVSWMRSFRRGRRR</sequence>
<evidence type="ECO:0000313" key="2">
    <source>
        <dbReference type="Proteomes" id="UP000487268"/>
    </source>
</evidence>
<name>A0A7K0C0K8_9ACTN</name>
<keyword evidence="2" id="KW-1185">Reference proteome</keyword>
<dbReference type="OrthoDB" id="9993384at2"/>
<proteinExistence type="predicted"/>
<accession>A0A7K0C0K8</accession>
<evidence type="ECO:0000313" key="1">
    <source>
        <dbReference type="EMBL" id="MQY07003.1"/>
    </source>
</evidence>
<organism evidence="1 2">
    <name type="scientific">Actinomadura macrotermitis</name>
    <dbReference type="NCBI Taxonomy" id="2585200"/>
    <lineage>
        <taxon>Bacteria</taxon>
        <taxon>Bacillati</taxon>
        <taxon>Actinomycetota</taxon>
        <taxon>Actinomycetes</taxon>
        <taxon>Streptosporangiales</taxon>
        <taxon>Thermomonosporaceae</taxon>
        <taxon>Actinomadura</taxon>
    </lineage>
</organism>
<dbReference type="AlphaFoldDB" id="A0A7K0C0K8"/>
<gene>
    <name evidence="1" type="ORF">ACRB68_51000</name>
</gene>
<dbReference type="Proteomes" id="UP000487268">
    <property type="component" value="Unassembled WGS sequence"/>
</dbReference>
<comment type="caution">
    <text evidence="1">The sequence shown here is derived from an EMBL/GenBank/DDBJ whole genome shotgun (WGS) entry which is preliminary data.</text>
</comment>
<protein>
    <submittedName>
        <fullName evidence="1">Uncharacterized protein</fullName>
    </submittedName>
</protein>
<dbReference type="EMBL" id="WEGH01000003">
    <property type="protein sequence ID" value="MQY07003.1"/>
    <property type="molecule type" value="Genomic_DNA"/>
</dbReference>